<dbReference type="NCBIfam" id="TIGR04111">
    <property type="entry name" value="BcepMu_gp16"/>
    <property type="match status" value="1"/>
</dbReference>
<dbReference type="OrthoDB" id="5679056at2"/>
<sequence length="74" mass="8527">MVDKNEIRRKFELSGLSIADWARQNNFSPDLVYSVLKSKHIPIRGESHKIAVKLGLKEEVNVPIFNFDTNKETN</sequence>
<evidence type="ECO:0000313" key="2">
    <source>
        <dbReference type="Proteomes" id="UP000242501"/>
    </source>
</evidence>
<dbReference type="Proteomes" id="UP000242501">
    <property type="component" value="Unassembled WGS sequence"/>
</dbReference>
<organism evidence="1 2">
    <name type="scientific">Acinetobacter boissieri</name>
    <dbReference type="NCBI Taxonomy" id="1219383"/>
    <lineage>
        <taxon>Bacteria</taxon>
        <taxon>Pseudomonadati</taxon>
        <taxon>Pseudomonadota</taxon>
        <taxon>Gammaproteobacteria</taxon>
        <taxon>Moraxellales</taxon>
        <taxon>Moraxellaceae</taxon>
        <taxon>Acinetobacter</taxon>
    </lineage>
</organism>
<name>A0A1G6HF52_9GAMM</name>
<dbReference type="GO" id="GO:0003677">
    <property type="term" value="F:DNA binding"/>
    <property type="evidence" value="ECO:0007669"/>
    <property type="project" value="InterPro"/>
</dbReference>
<dbReference type="InterPro" id="IPR026365">
    <property type="entry name" value="BcepMu_gp16"/>
</dbReference>
<dbReference type="EMBL" id="FMYL01000005">
    <property type="protein sequence ID" value="SDB92575.1"/>
    <property type="molecule type" value="Genomic_DNA"/>
</dbReference>
<dbReference type="RefSeq" id="WP_061516341.1">
    <property type="nucleotide sequence ID" value="NZ_FMYL01000005.1"/>
</dbReference>
<dbReference type="Gene3D" id="1.10.260.40">
    <property type="entry name" value="lambda repressor-like DNA-binding domains"/>
    <property type="match status" value="1"/>
</dbReference>
<accession>A0A1G6HF52</accession>
<protein>
    <submittedName>
        <fullName evidence="1">Phage-associated protein, BcepMu gp16 family</fullName>
    </submittedName>
</protein>
<proteinExistence type="predicted"/>
<keyword evidence="2" id="KW-1185">Reference proteome</keyword>
<reference evidence="2" key="1">
    <citation type="submission" date="2016-09" db="EMBL/GenBank/DDBJ databases">
        <authorList>
            <person name="Varghese N."/>
            <person name="Submissions S."/>
        </authorList>
    </citation>
    <scope>NUCLEOTIDE SEQUENCE [LARGE SCALE GENOMIC DNA]</scope>
    <source>
        <strain evidence="2">ANC 4422</strain>
    </source>
</reference>
<evidence type="ECO:0000313" key="1">
    <source>
        <dbReference type="EMBL" id="SDB92575.1"/>
    </source>
</evidence>
<dbReference type="AlphaFoldDB" id="A0A1G6HF52"/>
<dbReference type="STRING" id="1219383.SAMN05421733_10594"/>
<gene>
    <name evidence="1" type="ORF">SAMN05421733_10594</name>
</gene>
<dbReference type="InterPro" id="IPR010982">
    <property type="entry name" value="Lambda_DNA-bd_dom_sf"/>
</dbReference>